<dbReference type="PANTHER" id="PTHR21708">
    <property type="entry name" value="PROBABLE 2-DEHYDROPANTOATE 2-REDUCTASE"/>
    <property type="match status" value="1"/>
</dbReference>
<dbReference type="Gene3D" id="1.10.1040.10">
    <property type="entry name" value="N-(1-d-carboxylethyl)-l-norvaline Dehydrogenase, domain 2"/>
    <property type="match status" value="1"/>
</dbReference>
<keyword evidence="3" id="KW-0560">Oxidoreductase</keyword>
<dbReference type="InterPro" id="IPR008927">
    <property type="entry name" value="6-PGluconate_DH-like_C_sf"/>
</dbReference>
<feature type="domain" description="Ketopantoate reductase N-terminal" evidence="4">
    <location>
        <begin position="11"/>
        <end position="169"/>
    </location>
</feature>
<dbReference type="Pfam" id="PF08546">
    <property type="entry name" value="ApbA_C"/>
    <property type="match status" value="1"/>
</dbReference>
<dbReference type="GO" id="GO:0005737">
    <property type="term" value="C:cytoplasm"/>
    <property type="evidence" value="ECO:0007669"/>
    <property type="project" value="TreeGrafter"/>
</dbReference>
<evidence type="ECO:0000256" key="1">
    <source>
        <dbReference type="ARBA" id="ARBA00007870"/>
    </source>
</evidence>
<dbReference type="PANTHER" id="PTHR21708:SF30">
    <property type="entry name" value="2-DEHYDROPANTOATE 2-REDUCTASE-RELATED"/>
    <property type="match status" value="1"/>
</dbReference>
<dbReference type="InterPro" id="IPR003710">
    <property type="entry name" value="ApbA"/>
</dbReference>
<dbReference type="FunFam" id="1.10.1040.10:FF:000017">
    <property type="entry name" value="2-dehydropantoate 2-reductase"/>
    <property type="match status" value="1"/>
</dbReference>
<dbReference type="Proteomes" id="UP000070501">
    <property type="component" value="Unassembled WGS sequence"/>
</dbReference>
<protein>
    <submittedName>
        <fullName evidence="6">2-dehydropantoate 2-reductase</fullName>
    </submittedName>
</protein>
<accession>A0A136IL47</accession>
<sequence length="357" mass="38465">MAHSTDPKARIAIVGGGGVGTLAAYNLEAGGRAETAMVLRSNYTAVNEHGFAIDSCQHGTVQGWRPRGGLIASSAAAATVTTRFDYAVCCTKNIPDVGPSVADLLTPYVTPGHTVIVLIQNGINIETPLLAAFPRNVVLSGISLIGVIEEPHGHILHNDPDILKVGYFPNDSLSSESQERAARDFVELYAASGKVTATYDADVRWTRWRKLLYNAVYNPIAALTDIDSARLRLCAREDKTAPPRSHNALDHLILPAMREVQAAALAAHGVVLPDELLGQIVETEPITEHILPSMQQDVRKGRAIECEVILGETLRLGEAAGVAMPVLTTLYCLCRALQFRAREKAGLVDVDEMASRY</sequence>
<keyword evidence="7" id="KW-1185">Reference proteome</keyword>
<dbReference type="EMBL" id="KQ964277">
    <property type="protein sequence ID" value="KXJ85645.1"/>
    <property type="molecule type" value="Genomic_DNA"/>
</dbReference>
<dbReference type="InterPro" id="IPR051402">
    <property type="entry name" value="KPR-Related"/>
</dbReference>
<dbReference type="SUPFAM" id="SSF48179">
    <property type="entry name" value="6-phosphogluconate dehydrogenase C-terminal domain-like"/>
    <property type="match status" value="1"/>
</dbReference>
<dbReference type="Gene3D" id="3.40.50.720">
    <property type="entry name" value="NAD(P)-binding Rossmann-like Domain"/>
    <property type="match status" value="1"/>
</dbReference>
<dbReference type="InterPro" id="IPR013332">
    <property type="entry name" value="KPR_N"/>
</dbReference>
<proteinExistence type="inferred from homology"/>
<gene>
    <name evidence="6" type="ORF">Micbo1qcDRAFT_169232</name>
</gene>
<dbReference type="AlphaFoldDB" id="A0A136IL47"/>
<dbReference type="STRING" id="196109.A0A136IL47"/>
<name>A0A136IL47_9PEZI</name>
<evidence type="ECO:0000256" key="3">
    <source>
        <dbReference type="ARBA" id="ARBA00023002"/>
    </source>
</evidence>
<dbReference type="GO" id="GO:0015940">
    <property type="term" value="P:pantothenate biosynthetic process"/>
    <property type="evidence" value="ECO:0007669"/>
    <property type="project" value="InterPro"/>
</dbReference>
<evidence type="ECO:0000259" key="4">
    <source>
        <dbReference type="Pfam" id="PF02558"/>
    </source>
</evidence>
<organism evidence="6 7">
    <name type="scientific">Microdochium bolleyi</name>
    <dbReference type="NCBI Taxonomy" id="196109"/>
    <lineage>
        <taxon>Eukaryota</taxon>
        <taxon>Fungi</taxon>
        <taxon>Dikarya</taxon>
        <taxon>Ascomycota</taxon>
        <taxon>Pezizomycotina</taxon>
        <taxon>Sordariomycetes</taxon>
        <taxon>Xylariomycetidae</taxon>
        <taxon>Xylariales</taxon>
        <taxon>Microdochiaceae</taxon>
        <taxon>Microdochium</taxon>
    </lineage>
</organism>
<dbReference type="InterPro" id="IPR036291">
    <property type="entry name" value="NAD(P)-bd_dom_sf"/>
</dbReference>
<evidence type="ECO:0000259" key="5">
    <source>
        <dbReference type="Pfam" id="PF08546"/>
    </source>
</evidence>
<dbReference type="InterPro" id="IPR013328">
    <property type="entry name" value="6PGD_dom2"/>
</dbReference>
<keyword evidence="2" id="KW-0521">NADP</keyword>
<dbReference type="NCBIfam" id="TIGR00745">
    <property type="entry name" value="apbA_panE"/>
    <property type="match status" value="1"/>
</dbReference>
<feature type="domain" description="Ketopantoate reductase C-terminal" evidence="5">
    <location>
        <begin position="202"/>
        <end position="338"/>
    </location>
</feature>
<evidence type="ECO:0000313" key="6">
    <source>
        <dbReference type="EMBL" id="KXJ85645.1"/>
    </source>
</evidence>
<dbReference type="FunCoup" id="A0A136IL47">
    <property type="interactions" value="29"/>
</dbReference>
<evidence type="ECO:0000256" key="2">
    <source>
        <dbReference type="ARBA" id="ARBA00022857"/>
    </source>
</evidence>
<reference evidence="7" key="1">
    <citation type="submission" date="2016-02" db="EMBL/GenBank/DDBJ databases">
        <title>Draft genome sequence of Microdochium bolleyi, a fungal endophyte of beachgrass.</title>
        <authorList>
            <consortium name="DOE Joint Genome Institute"/>
            <person name="David A.S."/>
            <person name="May G."/>
            <person name="Haridas S."/>
            <person name="Lim J."/>
            <person name="Wang M."/>
            <person name="Labutti K."/>
            <person name="Lipzen A."/>
            <person name="Barry K."/>
            <person name="Grigoriev I.V."/>
        </authorList>
    </citation>
    <scope>NUCLEOTIDE SEQUENCE [LARGE SCALE GENOMIC DNA]</scope>
    <source>
        <strain evidence="7">J235TASD1</strain>
    </source>
</reference>
<dbReference type="SUPFAM" id="SSF51735">
    <property type="entry name" value="NAD(P)-binding Rossmann-fold domains"/>
    <property type="match status" value="1"/>
</dbReference>
<comment type="similarity">
    <text evidence="1">Belongs to the ketopantoate reductase family.</text>
</comment>
<dbReference type="GO" id="GO:0008677">
    <property type="term" value="F:2-dehydropantoate 2-reductase activity"/>
    <property type="evidence" value="ECO:0007669"/>
    <property type="project" value="InterPro"/>
</dbReference>
<dbReference type="Pfam" id="PF02558">
    <property type="entry name" value="ApbA"/>
    <property type="match status" value="1"/>
</dbReference>
<dbReference type="OrthoDB" id="3609at2759"/>
<evidence type="ECO:0000313" key="7">
    <source>
        <dbReference type="Proteomes" id="UP000070501"/>
    </source>
</evidence>
<dbReference type="InParanoid" id="A0A136IL47"/>
<dbReference type="InterPro" id="IPR013752">
    <property type="entry name" value="KPA_reductase"/>
</dbReference>